<dbReference type="GO" id="GO:0030313">
    <property type="term" value="C:cell envelope"/>
    <property type="evidence" value="ECO:0007669"/>
    <property type="project" value="UniProtKB-SubCell"/>
</dbReference>
<protein>
    <submittedName>
        <fullName evidence="6">TlpA family protein disulfide reductase</fullName>
    </submittedName>
</protein>
<dbReference type="Gene3D" id="3.40.30.10">
    <property type="entry name" value="Glutaredoxin"/>
    <property type="match status" value="1"/>
</dbReference>
<evidence type="ECO:0000313" key="6">
    <source>
        <dbReference type="EMBL" id="QMV67161.1"/>
    </source>
</evidence>
<evidence type="ECO:0000313" key="7">
    <source>
        <dbReference type="Proteomes" id="UP000515450"/>
    </source>
</evidence>
<dbReference type="Pfam" id="PF13905">
    <property type="entry name" value="Thioredoxin_8"/>
    <property type="match status" value="1"/>
</dbReference>
<dbReference type="RefSeq" id="WP_182331693.1">
    <property type="nucleotide sequence ID" value="NZ_CP058555.1"/>
</dbReference>
<gene>
    <name evidence="6" type="ORF">HS960_05610</name>
</gene>
<proteinExistence type="predicted"/>
<dbReference type="SUPFAM" id="SSF52833">
    <property type="entry name" value="Thioredoxin-like"/>
    <property type="match status" value="1"/>
</dbReference>
<keyword evidence="2" id="KW-0201">Cytochrome c-type biogenesis</keyword>
<dbReference type="Proteomes" id="UP000515450">
    <property type="component" value="Chromosome"/>
</dbReference>
<sequence length="419" mass="48321">MKNRLLYIYLIALLCSVVVAKAQPNFKVNLKKRLLVGDTFIAPDNVSLIRGKLKRIDWKKLKNKVVLLDFFDTYCASCIQLMPHLQDLQDTYGDKIQIITVTWQDRETMEKFFAQNQYLSDHKVNLPVIYNDTYLKDLFPHQSVPHEVLIYHGRVQAITGPNYVTAENLLKLHKEKQINLPLRDEYGKADLKGQTKSASTNFKAGTLIAGFKEGIPYQSWRMESDSTTGLYKSSVYNTSIYSALLGLASKAKLKKKMYVPRMDRVIWQVKDSSKFYDFEQSDPFWETKNSICYERYDSIIRPDSVRAHSILEDFKSFFGVTIKPDVRKIKVLRLVPTKARSESNPEPTDAVTYRGTAVFAGFTDMSMQFPPILDEVNSDVKLRIAPYNNLEELNKQLARYGIKAEYGFSEMDVLVIEEY</sequence>
<dbReference type="InterPro" id="IPR050553">
    <property type="entry name" value="Thioredoxin_ResA/DsbE_sf"/>
</dbReference>
<reference evidence="6 7" key="1">
    <citation type="journal article" date="2020" name="G3 (Bethesda)">
        <title>CeMbio - The Caenorhabditis elegans Microbiome Resource.</title>
        <authorList>
            <person name="Dirksen P."/>
            <person name="Assie A."/>
            <person name="Zimmermann J."/>
            <person name="Zhang F."/>
            <person name="Tietje A.M."/>
            <person name="Marsh S.A."/>
            <person name="Felix M.A."/>
            <person name="Shapira M."/>
            <person name="Kaleta C."/>
            <person name="Schulenburg H."/>
            <person name="Samuel B."/>
        </authorList>
    </citation>
    <scope>NUCLEOTIDE SEQUENCE [LARGE SCALE GENOMIC DNA]</scope>
    <source>
        <strain evidence="6 7">BIGb0170</strain>
    </source>
</reference>
<evidence type="ECO:0000256" key="2">
    <source>
        <dbReference type="ARBA" id="ARBA00022748"/>
    </source>
</evidence>
<dbReference type="GO" id="GO:0017004">
    <property type="term" value="P:cytochrome complex assembly"/>
    <property type="evidence" value="ECO:0007669"/>
    <property type="project" value="UniProtKB-KW"/>
</dbReference>
<name>A0A7G5DZI6_9SPHI</name>
<evidence type="ECO:0000256" key="4">
    <source>
        <dbReference type="ARBA" id="ARBA00023284"/>
    </source>
</evidence>
<dbReference type="PROSITE" id="PS51352">
    <property type="entry name" value="THIOREDOXIN_2"/>
    <property type="match status" value="1"/>
</dbReference>
<dbReference type="CDD" id="cd02966">
    <property type="entry name" value="TlpA_like_family"/>
    <property type="match status" value="1"/>
</dbReference>
<organism evidence="6 7">
    <name type="scientific">Sphingobacterium paramultivorum</name>
    <dbReference type="NCBI Taxonomy" id="2886510"/>
    <lineage>
        <taxon>Bacteria</taxon>
        <taxon>Pseudomonadati</taxon>
        <taxon>Bacteroidota</taxon>
        <taxon>Sphingobacteriia</taxon>
        <taxon>Sphingobacteriales</taxon>
        <taxon>Sphingobacteriaceae</taxon>
        <taxon>Sphingobacterium</taxon>
    </lineage>
</organism>
<keyword evidence="4" id="KW-0676">Redox-active center</keyword>
<dbReference type="PANTHER" id="PTHR42852:SF6">
    <property type="entry name" value="THIOL:DISULFIDE INTERCHANGE PROTEIN DSBE"/>
    <property type="match status" value="1"/>
</dbReference>
<evidence type="ECO:0000259" key="5">
    <source>
        <dbReference type="PROSITE" id="PS51352"/>
    </source>
</evidence>
<dbReference type="AlphaFoldDB" id="A0A7G5DZI6"/>
<dbReference type="PANTHER" id="PTHR42852">
    <property type="entry name" value="THIOL:DISULFIDE INTERCHANGE PROTEIN DSBE"/>
    <property type="match status" value="1"/>
</dbReference>
<comment type="subcellular location">
    <subcellularLocation>
        <location evidence="1">Cell envelope</location>
    </subcellularLocation>
</comment>
<evidence type="ECO:0000256" key="3">
    <source>
        <dbReference type="ARBA" id="ARBA00023157"/>
    </source>
</evidence>
<keyword evidence="7" id="KW-1185">Reference proteome</keyword>
<dbReference type="InterPro" id="IPR012336">
    <property type="entry name" value="Thioredoxin-like_fold"/>
</dbReference>
<accession>A0A7G5DZI6</accession>
<dbReference type="InterPro" id="IPR013766">
    <property type="entry name" value="Thioredoxin_domain"/>
</dbReference>
<evidence type="ECO:0000256" key="1">
    <source>
        <dbReference type="ARBA" id="ARBA00004196"/>
    </source>
</evidence>
<keyword evidence="3" id="KW-1015">Disulfide bond</keyword>
<dbReference type="EMBL" id="CP058555">
    <property type="protein sequence ID" value="QMV67161.1"/>
    <property type="molecule type" value="Genomic_DNA"/>
</dbReference>
<dbReference type="InterPro" id="IPR036249">
    <property type="entry name" value="Thioredoxin-like_sf"/>
</dbReference>
<feature type="domain" description="Thioredoxin" evidence="5">
    <location>
        <begin position="34"/>
        <end position="178"/>
    </location>
</feature>